<organism evidence="2">
    <name type="scientific">bioreactor metagenome</name>
    <dbReference type="NCBI Taxonomy" id="1076179"/>
    <lineage>
        <taxon>unclassified sequences</taxon>
        <taxon>metagenomes</taxon>
        <taxon>ecological metagenomes</taxon>
    </lineage>
</organism>
<evidence type="ECO:0000256" key="1">
    <source>
        <dbReference type="ARBA" id="ARBA00022596"/>
    </source>
</evidence>
<dbReference type="InterPro" id="IPR002822">
    <property type="entry name" value="Ni_insertion"/>
</dbReference>
<reference evidence="2" key="1">
    <citation type="submission" date="2019-08" db="EMBL/GenBank/DDBJ databases">
        <authorList>
            <person name="Kucharzyk K."/>
            <person name="Murdoch R.W."/>
            <person name="Higgins S."/>
            <person name="Loffler F."/>
        </authorList>
    </citation>
    <scope>NUCLEOTIDE SEQUENCE</scope>
</reference>
<sequence length="169" mass="19177">MNVSQIGYGAGKKVTKIPNILRVSMGELCEESSDEIIVLETNIDDASGEILGYTMDRHISAGAKDVFYSPIFMKKNRPSYKLTVLCSQDKREALEDIIFAETTTIGIRRRYETRACLERSFDTIETKYGKLDVKKVIKNGKDTVYPEYESAKKLAEENNVPLKDIYKMS</sequence>
<evidence type="ECO:0000313" key="2">
    <source>
        <dbReference type="EMBL" id="MPN10225.1"/>
    </source>
</evidence>
<dbReference type="Gene3D" id="3.30.70.1380">
    <property type="entry name" value="Transcriptional regulatory protein pf0864 domain like"/>
    <property type="match status" value="1"/>
</dbReference>
<gene>
    <name evidence="2" type="primary">larC_15</name>
    <name evidence="2" type="ORF">SDC9_157520</name>
</gene>
<comment type="caution">
    <text evidence="2">The sequence shown here is derived from an EMBL/GenBank/DDBJ whole genome shotgun (WGS) entry which is preliminary data.</text>
</comment>
<accession>A0A645F771</accession>
<keyword evidence="1" id="KW-0533">Nickel</keyword>
<dbReference type="PANTHER" id="PTHR36566">
    <property type="entry name" value="NICKEL INSERTION PROTEIN-RELATED"/>
    <property type="match status" value="1"/>
</dbReference>
<name>A0A645F771_9ZZZZ</name>
<dbReference type="EMBL" id="VSSQ01056374">
    <property type="protein sequence ID" value="MPN10225.1"/>
    <property type="molecule type" value="Genomic_DNA"/>
</dbReference>
<protein>
    <submittedName>
        <fullName evidence="2">Pyridinium-3,5-bisthiocarboxylic acid mononucleotide nickel insertion protein</fullName>
    </submittedName>
</protein>
<dbReference type="AlphaFoldDB" id="A0A645F771"/>
<dbReference type="PANTHER" id="PTHR36566:SF1">
    <property type="entry name" value="PYRIDINIUM-3,5-BISTHIOCARBOXYLIC ACID MONONUCLEOTIDE NICKEL INSERTION PROTEIN"/>
    <property type="match status" value="1"/>
</dbReference>
<proteinExistence type="predicted"/>
<dbReference type="Pfam" id="PF01969">
    <property type="entry name" value="Ni_insertion"/>
    <property type="match status" value="1"/>
</dbReference>